<keyword evidence="9" id="KW-0934">Plastid</keyword>
<feature type="zinc finger region" description="C4-type" evidence="7">
    <location>
        <begin position="181"/>
        <end position="203"/>
    </location>
</feature>
<comment type="subcellular location">
    <subcellularLocation>
        <location evidence="7">Plastid</location>
        <location evidence="7">Chloroplast stroma</location>
    </subcellularLocation>
</comment>
<reference evidence="9" key="2">
    <citation type="submission" date="2015-05" db="EMBL/GenBank/DDBJ databases">
        <authorList>
            <person name="Wang D.B."/>
            <person name="Wang M."/>
        </authorList>
    </citation>
    <scope>NUCLEOTIDE SEQUENCE</scope>
</reference>
<comment type="subunit">
    <text evidence="7">Acetyl-CoA carboxylase is a heterohexamer composed of biotin carboxyl carrier protein, biotin carboxylase and two subunits each of ACCase subunit alpha and ACCase plastid-coded subunit beta (accD).</text>
</comment>
<feature type="binding site" evidence="7">
    <location>
        <position position="184"/>
    </location>
    <ligand>
        <name>Zn(2+)</name>
        <dbReference type="ChEBI" id="CHEBI:29105"/>
    </ligand>
</feature>
<name>A0A0K0QVB8_9LILI</name>
<dbReference type="InterPro" id="IPR011762">
    <property type="entry name" value="COA_CT_N"/>
</dbReference>
<dbReference type="GeneID" id="25103237"/>
<dbReference type="Gene3D" id="3.90.226.10">
    <property type="entry name" value="2-enoyl-CoA Hydratase, Chain A, domain 1"/>
    <property type="match status" value="1"/>
</dbReference>
<dbReference type="GO" id="GO:0008270">
    <property type="term" value="F:zinc ion binding"/>
    <property type="evidence" value="ECO:0007669"/>
    <property type="project" value="UniProtKB-UniRule"/>
</dbReference>
<dbReference type="PRINTS" id="PR01070">
    <property type="entry name" value="ACCCTRFRASEB"/>
</dbReference>
<dbReference type="PANTHER" id="PTHR42995">
    <property type="entry name" value="ACETYL-COENZYME A CARBOXYLASE CARBOXYL TRANSFERASE SUBUNIT BETA, CHLOROPLASTIC"/>
    <property type="match status" value="1"/>
</dbReference>
<keyword evidence="4 7" id="KW-0863">Zinc-finger</keyword>
<keyword evidence="7" id="KW-0479">Metal-binding</keyword>
<dbReference type="PROSITE" id="PS50980">
    <property type="entry name" value="COA_CT_NTER"/>
    <property type="match status" value="1"/>
</dbReference>
<evidence type="ECO:0000313" key="9">
    <source>
        <dbReference type="EMBL" id="AKR17959.1"/>
    </source>
</evidence>
<evidence type="ECO:0000256" key="5">
    <source>
        <dbReference type="ARBA" id="ARBA00022833"/>
    </source>
</evidence>
<evidence type="ECO:0000256" key="1">
    <source>
        <dbReference type="ARBA" id="ARBA00011842"/>
    </source>
</evidence>
<dbReference type="GO" id="GO:0006633">
    <property type="term" value="P:fatty acid biosynthetic process"/>
    <property type="evidence" value="ECO:0007669"/>
    <property type="project" value="UniProtKB-KW"/>
</dbReference>
<geneLocation type="chloroplast" evidence="9"/>
<dbReference type="EMBL" id="KR902497">
    <property type="protein sequence ID" value="AKR17959.1"/>
    <property type="molecule type" value="Genomic_DNA"/>
</dbReference>
<feature type="domain" description="CoA carboxyltransferase N-terminal" evidence="8">
    <location>
        <begin position="177"/>
        <end position="448"/>
    </location>
</feature>
<keyword evidence="7" id="KW-0444">Lipid biosynthesis</keyword>
<feature type="binding site" evidence="7">
    <location>
        <position position="203"/>
    </location>
    <ligand>
        <name>Zn(2+)</name>
        <dbReference type="ChEBI" id="CHEBI:29105"/>
    </ligand>
</feature>
<dbReference type="InterPro" id="IPR000438">
    <property type="entry name" value="Acetyl_CoA_COase_Trfase_b_su"/>
</dbReference>
<dbReference type="AlphaFoldDB" id="A0A0K0QVB8"/>
<dbReference type="RefSeq" id="YP_009160629.1">
    <property type="nucleotide sequence ID" value="NC_027659.1"/>
</dbReference>
<dbReference type="SUPFAM" id="SSF52096">
    <property type="entry name" value="ClpP/crotonase"/>
    <property type="match status" value="1"/>
</dbReference>
<evidence type="ECO:0000256" key="6">
    <source>
        <dbReference type="ARBA" id="ARBA00022840"/>
    </source>
</evidence>
<protein>
    <recommendedName>
        <fullName evidence="7">Acetyl-coenzyme A carboxylase carboxyl transferase subunit beta, chloroplastic</fullName>
        <shortName evidence="7">ACCase subunit beta</shortName>
        <shortName evidence="7">Acetyl-CoA carboxylase carboxyltransferase subunit beta</shortName>
        <ecNumber evidence="7">2.1.3.15</ecNumber>
    </recommendedName>
</protein>
<evidence type="ECO:0000256" key="2">
    <source>
        <dbReference type="ARBA" id="ARBA00022679"/>
    </source>
</evidence>
<keyword evidence="5 7" id="KW-0862">Zinc</keyword>
<keyword evidence="7" id="KW-0275">Fatty acid biosynthesis</keyword>
<comment type="pathway">
    <text evidence="7">Lipid metabolism; malonyl-CoA biosynthesis; malonyl-CoA from acetyl-CoA: step 1/1.</text>
</comment>
<dbReference type="InterPro" id="IPR034733">
    <property type="entry name" value="AcCoA_carboxyl_beta"/>
</dbReference>
<gene>
    <name evidence="7 9" type="primary">accD</name>
</gene>
<evidence type="ECO:0000259" key="8">
    <source>
        <dbReference type="PROSITE" id="PS50980"/>
    </source>
</evidence>
<dbReference type="GO" id="GO:0005524">
    <property type="term" value="F:ATP binding"/>
    <property type="evidence" value="ECO:0007669"/>
    <property type="project" value="UniProtKB-KW"/>
</dbReference>
<comment type="function">
    <text evidence="7">Component of the acetyl coenzyme A carboxylase (ACC) complex. Biotin carboxylase (BC) catalyzes the carboxylation of biotin on its carrier protein (BCCP) and then the CO(2) group is transferred by the transcarboxylase to acetyl-CoA to form malonyl-CoA.</text>
</comment>
<dbReference type="PANTHER" id="PTHR42995:SF5">
    <property type="entry name" value="ACETYL-COENZYME A CARBOXYLASE CARBOXYL TRANSFERASE SUBUNIT BETA, CHLOROPLASTIC"/>
    <property type="match status" value="1"/>
</dbReference>
<dbReference type="NCBIfam" id="TIGR00515">
    <property type="entry name" value="accD"/>
    <property type="match status" value="1"/>
</dbReference>
<dbReference type="UniPathway" id="UPA00655">
    <property type="reaction ID" value="UER00711"/>
</dbReference>
<keyword evidence="3 7" id="KW-0547">Nucleotide-binding</keyword>
<sequence>MKQGVFISMEKLKHRCAPSKSMQNRDDAIGEKTISSWYNNSDNLDYIQDILSHAHGTFLVLVRDNNGDSYSIYFDTENNICEISSFYLNINSENSRHYYMYYIQYSWCNHINNCIDKFISINTYNYCDSYIYSFICAESVSNFGPREREEEEKLGEEEEDRARARAAYLRQMKFAHLWVLCENCYELNYKKFLREEMTICEHCGYHLQMSISDRIELLIDPGTWNLMGEDLVSGDPIEFHSEEDPYKDRINYYKQKTGLTEAVQTGIGRLNGITIAMGVMEFQFMGGSMGSVVGERITRLIEYAAKQALPIIIVCASGGARMQEGSLSLIQMAKISSALYNYQSIKKLFYVSILTSPTTGGVTASFGMLGDVIIAEPNAYIAFAGKRVIEQTLHKEVPEGSQETENLFAKGLFDSIVPRNPLKCVLSELLQFHGFFPLRGFLPLPSPKFLPLPLPKFLPLPLNQND</sequence>
<comment type="catalytic activity">
    <reaction evidence="7">
        <text>N(6)-carboxybiotinyl-L-lysyl-[protein] + acetyl-CoA = N(6)-biotinyl-L-lysyl-[protein] + malonyl-CoA</text>
        <dbReference type="Rhea" id="RHEA:54728"/>
        <dbReference type="Rhea" id="RHEA-COMP:10505"/>
        <dbReference type="Rhea" id="RHEA-COMP:10506"/>
        <dbReference type="ChEBI" id="CHEBI:57288"/>
        <dbReference type="ChEBI" id="CHEBI:57384"/>
        <dbReference type="ChEBI" id="CHEBI:83144"/>
        <dbReference type="ChEBI" id="CHEBI:83145"/>
        <dbReference type="EC" id="2.1.3.15"/>
    </reaction>
</comment>
<keyword evidence="7" id="KW-0276">Fatty acid metabolism</keyword>
<dbReference type="EC" id="2.1.3.15" evidence="7"/>
<keyword evidence="9" id="KW-0150">Chloroplast</keyword>
<accession>A0A0K0QVB8</accession>
<feature type="binding site" evidence="7">
    <location>
        <position position="200"/>
    </location>
    <ligand>
        <name>Zn(2+)</name>
        <dbReference type="ChEBI" id="CHEBI:29105"/>
    </ligand>
</feature>
<comment type="cofactor">
    <cofactor evidence="7">
        <name>Zn(2+)</name>
        <dbReference type="ChEBI" id="CHEBI:29105"/>
    </cofactor>
    <text evidence="7">Binds 1 zinc ion per subunit.</text>
</comment>
<dbReference type="HAMAP" id="MF_01395">
    <property type="entry name" value="AcetylCoA_CT_beta"/>
    <property type="match status" value="1"/>
</dbReference>
<dbReference type="GO" id="GO:2001295">
    <property type="term" value="P:malonyl-CoA biosynthetic process"/>
    <property type="evidence" value="ECO:0007669"/>
    <property type="project" value="UniProtKB-UniRule"/>
</dbReference>
<keyword evidence="6 7" id="KW-0067">ATP-binding</keyword>
<dbReference type="InterPro" id="IPR029045">
    <property type="entry name" value="ClpP/crotonase-like_dom_sf"/>
</dbReference>
<dbReference type="GO" id="GO:0003989">
    <property type="term" value="F:acetyl-CoA carboxylase activity"/>
    <property type="evidence" value="ECO:0007669"/>
    <property type="project" value="InterPro"/>
</dbReference>
<keyword evidence="2 7" id="KW-0808">Transferase</keyword>
<dbReference type="GO" id="GO:0016743">
    <property type="term" value="F:carboxyl- or carbamoyltransferase activity"/>
    <property type="evidence" value="ECO:0007669"/>
    <property type="project" value="UniProtKB-UniRule"/>
</dbReference>
<comment type="subunit">
    <text evidence="1">Acetyl-CoA carboxylase is a heterohexamer composed of biotin carboxyl carrier protein, biotin carboxylase and 2 subunits each of ACCase subunit alpha and ACCase plastid-coded subunit beta (accD).</text>
</comment>
<reference evidence="9" key="1">
    <citation type="journal article" date="2015" name="Genome Biol. Evol.">
        <title>The Highly Reduced Plastome of Mycoheterotrophic Sciaphila (Triuridaceae) Is Colinear with Its Green Relatives and Is under Strong Purifying Selection.</title>
        <authorList>
            <person name="Lam V.K."/>
            <person name="Soto Gomez M."/>
            <person name="Graham S.W."/>
        </authorList>
    </citation>
    <scope>NUCLEOTIDE SEQUENCE</scope>
</reference>
<organism evidence="9">
    <name type="scientific">Sciaphila densiflora</name>
    <dbReference type="NCBI Taxonomy" id="548678"/>
    <lineage>
        <taxon>Eukaryota</taxon>
        <taxon>Viridiplantae</taxon>
        <taxon>Streptophyta</taxon>
        <taxon>Embryophyta</taxon>
        <taxon>Tracheophyta</taxon>
        <taxon>Spermatophyta</taxon>
        <taxon>Magnoliopsida</taxon>
        <taxon>Liliopsida</taxon>
        <taxon>Pandanales</taxon>
        <taxon>Triuridaceae</taxon>
        <taxon>Sciaphila</taxon>
    </lineage>
</organism>
<evidence type="ECO:0000256" key="4">
    <source>
        <dbReference type="ARBA" id="ARBA00022771"/>
    </source>
</evidence>
<evidence type="ECO:0000256" key="3">
    <source>
        <dbReference type="ARBA" id="ARBA00022741"/>
    </source>
</evidence>
<dbReference type="GO" id="GO:0009570">
    <property type="term" value="C:chloroplast stroma"/>
    <property type="evidence" value="ECO:0007669"/>
    <property type="project" value="UniProtKB-SubCell"/>
</dbReference>
<evidence type="ECO:0000256" key="7">
    <source>
        <dbReference type="HAMAP-Rule" id="MF_01395"/>
    </source>
</evidence>
<keyword evidence="7" id="KW-0443">Lipid metabolism</keyword>
<proteinExistence type="inferred from homology"/>
<dbReference type="Pfam" id="PF01039">
    <property type="entry name" value="Carboxyl_trans"/>
    <property type="match status" value="1"/>
</dbReference>
<comment type="similarity">
    <text evidence="7">Belongs to the AccD/PCCB family.</text>
</comment>
<dbReference type="GO" id="GO:0009317">
    <property type="term" value="C:acetyl-CoA carboxylase complex"/>
    <property type="evidence" value="ECO:0007669"/>
    <property type="project" value="InterPro"/>
</dbReference>
<feature type="binding site" evidence="7">
    <location>
        <position position="181"/>
    </location>
    <ligand>
        <name>Zn(2+)</name>
        <dbReference type="ChEBI" id="CHEBI:29105"/>
    </ligand>
</feature>